<name>X1D2M9_9ZZZZ</name>
<keyword evidence="1" id="KW-1133">Transmembrane helix</keyword>
<gene>
    <name evidence="2" type="ORF">S01H4_52758</name>
</gene>
<protein>
    <submittedName>
        <fullName evidence="2">Uncharacterized protein</fullName>
    </submittedName>
</protein>
<dbReference type="AlphaFoldDB" id="X1D2M9"/>
<evidence type="ECO:0000313" key="2">
    <source>
        <dbReference type="EMBL" id="GAH15011.1"/>
    </source>
</evidence>
<keyword evidence="1" id="KW-0472">Membrane</keyword>
<feature type="transmembrane region" description="Helical" evidence="1">
    <location>
        <begin position="6"/>
        <end position="26"/>
    </location>
</feature>
<organism evidence="2">
    <name type="scientific">marine sediment metagenome</name>
    <dbReference type="NCBI Taxonomy" id="412755"/>
    <lineage>
        <taxon>unclassified sequences</taxon>
        <taxon>metagenomes</taxon>
        <taxon>ecological metagenomes</taxon>
    </lineage>
</organism>
<proteinExistence type="predicted"/>
<reference evidence="2" key="1">
    <citation type="journal article" date="2014" name="Front. Microbiol.">
        <title>High frequency of phylogenetically diverse reductive dehalogenase-homologous genes in deep subseafloor sedimentary metagenomes.</title>
        <authorList>
            <person name="Kawai M."/>
            <person name="Futagami T."/>
            <person name="Toyoda A."/>
            <person name="Takaki Y."/>
            <person name="Nishi S."/>
            <person name="Hori S."/>
            <person name="Arai W."/>
            <person name="Tsubouchi T."/>
            <person name="Morono Y."/>
            <person name="Uchiyama I."/>
            <person name="Ito T."/>
            <person name="Fujiyama A."/>
            <person name="Inagaki F."/>
            <person name="Takami H."/>
        </authorList>
    </citation>
    <scope>NUCLEOTIDE SEQUENCE</scope>
    <source>
        <strain evidence="2">Expedition CK06-06</strain>
    </source>
</reference>
<dbReference type="EMBL" id="BART01030179">
    <property type="protein sequence ID" value="GAH15011.1"/>
    <property type="molecule type" value="Genomic_DNA"/>
</dbReference>
<accession>X1D2M9</accession>
<comment type="caution">
    <text evidence="2">The sequence shown here is derived from an EMBL/GenBank/DDBJ whole genome shotgun (WGS) entry which is preliminary data.</text>
</comment>
<evidence type="ECO:0000256" key="1">
    <source>
        <dbReference type="SAM" id="Phobius"/>
    </source>
</evidence>
<keyword evidence="1" id="KW-0812">Transmembrane</keyword>
<sequence>MEEGSFTKIFMGLLFGFGIIALARLMRGKSPKSDEQKKEISEKDKK</sequence>